<organism evidence="1 2">
    <name type="scientific">Leucogyrophana mollusca</name>
    <dbReference type="NCBI Taxonomy" id="85980"/>
    <lineage>
        <taxon>Eukaryota</taxon>
        <taxon>Fungi</taxon>
        <taxon>Dikarya</taxon>
        <taxon>Basidiomycota</taxon>
        <taxon>Agaricomycotina</taxon>
        <taxon>Agaricomycetes</taxon>
        <taxon>Agaricomycetidae</taxon>
        <taxon>Boletales</taxon>
        <taxon>Boletales incertae sedis</taxon>
        <taxon>Leucogyrophana</taxon>
    </lineage>
</organism>
<proteinExistence type="predicted"/>
<accession>A0ACB8AX79</accession>
<name>A0ACB8AX79_9AGAM</name>
<evidence type="ECO:0000313" key="1">
    <source>
        <dbReference type="EMBL" id="KAH7917996.1"/>
    </source>
</evidence>
<sequence>MSAIIPLQSAHSTFIHVFRYKDDPKSPWVAATTSRLLPIQFGDHLIVRAISSRPRSWFFGVVTGVARLEKDWAILELTPSKADYGGYVLNTPFLLAVLMSWTRLPSPYRIRYTLLSISNCLPRITTRVYGNNAPILSFNERFYTPPPQWMIDSHIIPGVPLQSHDILDAP</sequence>
<comment type="caution">
    <text evidence="1">The sequence shown here is derived from an EMBL/GenBank/DDBJ whole genome shotgun (WGS) entry which is preliminary data.</text>
</comment>
<evidence type="ECO:0000313" key="2">
    <source>
        <dbReference type="Proteomes" id="UP000790709"/>
    </source>
</evidence>
<keyword evidence="2" id="KW-1185">Reference proteome</keyword>
<reference evidence="1" key="1">
    <citation type="journal article" date="2021" name="New Phytol.">
        <title>Evolutionary innovations through gain and loss of genes in the ectomycorrhizal Boletales.</title>
        <authorList>
            <person name="Wu G."/>
            <person name="Miyauchi S."/>
            <person name="Morin E."/>
            <person name="Kuo A."/>
            <person name="Drula E."/>
            <person name="Varga T."/>
            <person name="Kohler A."/>
            <person name="Feng B."/>
            <person name="Cao Y."/>
            <person name="Lipzen A."/>
            <person name="Daum C."/>
            <person name="Hundley H."/>
            <person name="Pangilinan J."/>
            <person name="Johnson J."/>
            <person name="Barry K."/>
            <person name="LaButti K."/>
            <person name="Ng V."/>
            <person name="Ahrendt S."/>
            <person name="Min B."/>
            <person name="Choi I.G."/>
            <person name="Park H."/>
            <person name="Plett J.M."/>
            <person name="Magnuson J."/>
            <person name="Spatafora J.W."/>
            <person name="Nagy L.G."/>
            <person name="Henrissat B."/>
            <person name="Grigoriev I.V."/>
            <person name="Yang Z.L."/>
            <person name="Xu J."/>
            <person name="Martin F.M."/>
        </authorList>
    </citation>
    <scope>NUCLEOTIDE SEQUENCE</scope>
    <source>
        <strain evidence="1">KUC20120723A-06</strain>
    </source>
</reference>
<gene>
    <name evidence="1" type="ORF">BV22DRAFT_1052037</name>
</gene>
<dbReference type="Proteomes" id="UP000790709">
    <property type="component" value="Unassembled WGS sequence"/>
</dbReference>
<dbReference type="EMBL" id="MU266879">
    <property type="protein sequence ID" value="KAH7917996.1"/>
    <property type="molecule type" value="Genomic_DNA"/>
</dbReference>
<protein>
    <submittedName>
        <fullName evidence="1">Uncharacterized protein</fullName>
    </submittedName>
</protein>